<keyword evidence="2" id="KW-1185">Reference proteome</keyword>
<name>A0ABU8C7A7_9GAMM</name>
<organism evidence="1 2">
    <name type="scientific">Rheinheimera muenzenbergensis</name>
    <dbReference type="NCBI Taxonomy" id="1193628"/>
    <lineage>
        <taxon>Bacteria</taxon>
        <taxon>Pseudomonadati</taxon>
        <taxon>Pseudomonadota</taxon>
        <taxon>Gammaproteobacteria</taxon>
        <taxon>Chromatiales</taxon>
        <taxon>Chromatiaceae</taxon>
        <taxon>Rheinheimera</taxon>
    </lineage>
</organism>
<protein>
    <recommendedName>
        <fullName evidence="3">Thiazole/oxazole-forming peptide maturase, SagD family component</fullName>
    </recommendedName>
</protein>
<dbReference type="Proteomes" id="UP001375382">
    <property type="component" value="Unassembled WGS sequence"/>
</dbReference>
<gene>
    <name evidence="1" type="ORF">MN202_09495</name>
</gene>
<proteinExistence type="predicted"/>
<evidence type="ECO:0000313" key="2">
    <source>
        <dbReference type="Proteomes" id="UP001375382"/>
    </source>
</evidence>
<evidence type="ECO:0008006" key="3">
    <source>
        <dbReference type="Google" id="ProtNLM"/>
    </source>
</evidence>
<evidence type="ECO:0000313" key="1">
    <source>
        <dbReference type="EMBL" id="MEH8017468.1"/>
    </source>
</evidence>
<dbReference type="EMBL" id="JALAAR010000007">
    <property type="protein sequence ID" value="MEH8017468.1"/>
    <property type="molecule type" value="Genomic_DNA"/>
</dbReference>
<comment type="caution">
    <text evidence="1">The sequence shown here is derived from an EMBL/GenBank/DDBJ whole genome shotgun (WGS) entry which is preliminary data.</text>
</comment>
<sequence length="702" mass="79670">MESLVLNCIGNKSPGIVDTLISSQVDTVGKAITNCYLLVTEIDFLNNLKDSEHDIVRQKFISRLCDASLFIIYYCSDENDYIMFDVRGDGVFRIDCEQKRLVEVRQNDLLRISERHSEQSYLKSTGQYHFATPSHKHTNVFFRLGDSIQNKDELDRIAFWLLQQVESSDFILIDSWSIAALPLRAMQLIGKVIPFEALPAHPAKKKRECYSLLKSNSRLISQSNSPLLIVSVVSSGSLIQNFTNIVKSISFKANFSALAVYSFEEKDYSLCKLAHEVRNYDFNDCEHCKSGSKAIEIHPSAYYIKDMRDAGVCLKKALAEGNRAFFDKYSKNLDDLLFFHKGDPDKNQKHYAYFIDYTKLLSLEQFRQQIETLTKVSIAEKATIVCLRVDYLVEYLKEIKDCNVIELGAPSHIESPENIKILLSSNQIVVYESTVINGEFLTLINTRIRENNSLAGKVSDLLFLTGLFRPSSKSIEQRLNRSLAYKDPKVIRNFKYIEMVVLPDPKMGECPWCVERNSLKDVLKPSFMKTGILDLRLELLSSLECGIRGSDALFHFNESTKNICLGNESYLAPMGTSIAGVVAAVASGVQLLRENSDEKNRLAPRFPYIQSLSLDNFTNFDEGLIRAAFIRVATSIEFGMIEKEKIIQYLISQMGRDNQELMVSEYFLAMICGKFPANSHLPDEIAQKVRMAGPTIKEYLGL</sequence>
<accession>A0ABU8C7A7</accession>
<dbReference type="RefSeq" id="WP_335735879.1">
    <property type="nucleotide sequence ID" value="NZ_JALAAR010000007.1"/>
</dbReference>
<reference evidence="1 2" key="1">
    <citation type="journal article" date="2023" name="Ecotoxicol. Environ. Saf.">
        <title>Mercury remediation potential of mercury-resistant strain Rheinheimera metallidurans sp. nov. isolated from a municipal waste dumping site.</title>
        <authorList>
            <person name="Yadav V."/>
            <person name="Manjhi A."/>
            <person name="Vadakedath N."/>
        </authorList>
    </citation>
    <scope>NUCLEOTIDE SEQUENCE [LARGE SCALE GENOMIC DNA]</scope>
    <source>
        <strain evidence="1 2">E-49</strain>
    </source>
</reference>